<keyword evidence="2 5" id="KW-0808">Transferase</keyword>
<evidence type="ECO:0000313" key="5">
    <source>
        <dbReference type="EMBL" id="TWF81202.1"/>
    </source>
</evidence>
<dbReference type="Pfam" id="PF05175">
    <property type="entry name" value="MTS"/>
    <property type="match status" value="1"/>
</dbReference>
<organism evidence="5 6">
    <name type="scientific">Pseudonocardia hierapolitana</name>
    <dbReference type="NCBI Taxonomy" id="1128676"/>
    <lineage>
        <taxon>Bacteria</taxon>
        <taxon>Bacillati</taxon>
        <taxon>Actinomycetota</taxon>
        <taxon>Actinomycetes</taxon>
        <taxon>Pseudonocardiales</taxon>
        <taxon>Pseudonocardiaceae</taxon>
        <taxon>Pseudonocardia</taxon>
    </lineage>
</organism>
<evidence type="ECO:0000256" key="3">
    <source>
        <dbReference type="ARBA" id="ARBA00022691"/>
    </source>
</evidence>
<sequence>MLLLCPPGVYRAESDTELLIDVTRGGGFARGRNVLDVGTGCGALALAAARSGAATVTAVDLSLRSVVTTWLNSRVHGARVAVHRGDLFDPVAGRRFGLVMANPPYVPAASSRLPRHAMGRCWDAGPDGRALIDRICAGVQHVLAPDGDVLLVHSAVCDVDLTLAALDRAGLVARVAATATVPFGPVMRARAAMLESRGLIRPGQREEELVVVRARHA</sequence>
<evidence type="ECO:0000256" key="2">
    <source>
        <dbReference type="ARBA" id="ARBA00022679"/>
    </source>
</evidence>
<comment type="caution">
    <text evidence="5">The sequence shown here is derived from an EMBL/GenBank/DDBJ whole genome shotgun (WGS) entry which is preliminary data.</text>
</comment>
<dbReference type="AlphaFoldDB" id="A0A561T268"/>
<dbReference type="GO" id="GO:0008276">
    <property type="term" value="F:protein methyltransferase activity"/>
    <property type="evidence" value="ECO:0007669"/>
    <property type="project" value="TreeGrafter"/>
</dbReference>
<dbReference type="Gene3D" id="3.40.50.150">
    <property type="entry name" value="Vaccinia Virus protein VP39"/>
    <property type="match status" value="1"/>
</dbReference>
<keyword evidence="1 5" id="KW-0489">Methyltransferase</keyword>
<dbReference type="GO" id="GO:0035657">
    <property type="term" value="C:eRF1 methyltransferase complex"/>
    <property type="evidence" value="ECO:0007669"/>
    <property type="project" value="TreeGrafter"/>
</dbReference>
<reference evidence="5 6" key="1">
    <citation type="submission" date="2019-06" db="EMBL/GenBank/DDBJ databases">
        <title>Sequencing the genomes of 1000 actinobacteria strains.</title>
        <authorList>
            <person name="Klenk H.-P."/>
        </authorList>
    </citation>
    <scope>NUCLEOTIDE SEQUENCE [LARGE SCALE GENOMIC DNA]</scope>
    <source>
        <strain evidence="5 6">DSM 45671</strain>
    </source>
</reference>
<name>A0A561T268_9PSEU</name>
<dbReference type="InterPro" id="IPR029063">
    <property type="entry name" value="SAM-dependent_MTases_sf"/>
</dbReference>
<dbReference type="InterPro" id="IPR052190">
    <property type="entry name" value="Euk-Arch_PrmC-MTase"/>
</dbReference>
<accession>A0A561T268</accession>
<evidence type="ECO:0000256" key="1">
    <source>
        <dbReference type="ARBA" id="ARBA00022603"/>
    </source>
</evidence>
<dbReference type="RefSeq" id="WP_212612796.1">
    <property type="nucleotide sequence ID" value="NZ_VIWU01000001.1"/>
</dbReference>
<keyword evidence="6" id="KW-1185">Reference proteome</keyword>
<dbReference type="GO" id="GO:0008757">
    <property type="term" value="F:S-adenosylmethionine-dependent methyltransferase activity"/>
    <property type="evidence" value="ECO:0007669"/>
    <property type="project" value="TreeGrafter"/>
</dbReference>
<dbReference type="NCBIfam" id="TIGR00537">
    <property type="entry name" value="hemK_rel_arch"/>
    <property type="match status" value="1"/>
</dbReference>
<dbReference type="SUPFAM" id="SSF53335">
    <property type="entry name" value="S-adenosyl-L-methionine-dependent methyltransferases"/>
    <property type="match status" value="1"/>
</dbReference>
<evidence type="ECO:0000259" key="4">
    <source>
        <dbReference type="Pfam" id="PF05175"/>
    </source>
</evidence>
<dbReference type="PANTHER" id="PTHR45875:SF1">
    <property type="entry name" value="METHYLTRANSFERASE N6AMT1"/>
    <property type="match status" value="1"/>
</dbReference>
<dbReference type="EMBL" id="VIWU01000001">
    <property type="protein sequence ID" value="TWF81202.1"/>
    <property type="molecule type" value="Genomic_DNA"/>
</dbReference>
<dbReference type="GO" id="GO:0032259">
    <property type="term" value="P:methylation"/>
    <property type="evidence" value="ECO:0007669"/>
    <property type="project" value="UniProtKB-KW"/>
</dbReference>
<proteinExistence type="predicted"/>
<dbReference type="InterPro" id="IPR007848">
    <property type="entry name" value="Small_mtfrase_dom"/>
</dbReference>
<dbReference type="InterPro" id="IPR004557">
    <property type="entry name" value="PrmC-related"/>
</dbReference>
<keyword evidence="3" id="KW-0949">S-adenosyl-L-methionine</keyword>
<dbReference type="PANTHER" id="PTHR45875">
    <property type="entry name" value="METHYLTRANSFERASE N6AMT1"/>
    <property type="match status" value="1"/>
</dbReference>
<gene>
    <name evidence="5" type="ORF">FHX44_117145</name>
</gene>
<feature type="domain" description="Methyltransferase small" evidence="4">
    <location>
        <begin position="16"/>
        <end position="106"/>
    </location>
</feature>
<protein>
    <submittedName>
        <fullName evidence="5">Release factor glutamine methyltransferase</fullName>
    </submittedName>
</protein>
<evidence type="ECO:0000313" key="6">
    <source>
        <dbReference type="Proteomes" id="UP000321261"/>
    </source>
</evidence>
<dbReference type="Proteomes" id="UP000321261">
    <property type="component" value="Unassembled WGS sequence"/>
</dbReference>